<evidence type="ECO:0000256" key="5">
    <source>
        <dbReference type="ARBA" id="ARBA00035648"/>
    </source>
</evidence>
<evidence type="ECO:0000256" key="2">
    <source>
        <dbReference type="ARBA" id="ARBA00022722"/>
    </source>
</evidence>
<dbReference type="Pfam" id="PF03755">
    <property type="entry name" value="YicC-like_N"/>
    <property type="match status" value="1"/>
</dbReference>
<comment type="caution">
    <text evidence="9">The sequence shown here is derived from an EMBL/GenBank/DDBJ whole genome shotgun (WGS) entry which is preliminary data.</text>
</comment>
<evidence type="ECO:0000313" key="10">
    <source>
        <dbReference type="Proteomes" id="UP000229740"/>
    </source>
</evidence>
<keyword evidence="3" id="KW-0255">Endonuclease</keyword>
<dbReference type="InterPro" id="IPR013527">
    <property type="entry name" value="YicC-like_N"/>
</dbReference>
<dbReference type="GO" id="GO:0016787">
    <property type="term" value="F:hydrolase activity"/>
    <property type="evidence" value="ECO:0007669"/>
    <property type="project" value="UniProtKB-KW"/>
</dbReference>
<dbReference type="PANTHER" id="PTHR30636:SF3">
    <property type="entry name" value="UPF0701 PROTEIN YICC"/>
    <property type="match status" value="1"/>
</dbReference>
<evidence type="ECO:0000259" key="7">
    <source>
        <dbReference type="Pfam" id="PF03755"/>
    </source>
</evidence>
<accession>A0A2G6E0S6</accession>
<organism evidence="9 10">
    <name type="scientific">candidate division KSB3 bacterium</name>
    <dbReference type="NCBI Taxonomy" id="2044937"/>
    <lineage>
        <taxon>Bacteria</taxon>
        <taxon>candidate division KSB3</taxon>
    </lineage>
</organism>
<dbReference type="GO" id="GO:0004521">
    <property type="term" value="F:RNA endonuclease activity"/>
    <property type="evidence" value="ECO:0007669"/>
    <property type="project" value="InterPro"/>
</dbReference>
<dbReference type="InterPro" id="IPR005229">
    <property type="entry name" value="YicC/YloC-like"/>
</dbReference>
<evidence type="ECO:0000259" key="8">
    <source>
        <dbReference type="Pfam" id="PF08340"/>
    </source>
</evidence>
<dbReference type="AlphaFoldDB" id="A0A2G6E0S6"/>
<reference evidence="9 10" key="1">
    <citation type="submission" date="2017-10" db="EMBL/GenBank/DDBJ databases">
        <title>Novel microbial diversity and functional potential in the marine mammal oral microbiome.</title>
        <authorList>
            <person name="Dudek N.K."/>
            <person name="Sun C.L."/>
            <person name="Burstein D."/>
            <person name="Kantor R.S."/>
            <person name="Aliaga Goltsman D.S."/>
            <person name="Bik E.M."/>
            <person name="Thomas B.C."/>
            <person name="Banfield J.F."/>
            <person name="Relman D.A."/>
        </authorList>
    </citation>
    <scope>NUCLEOTIDE SEQUENCE [LARGE SCALE GENOMIC DNA]</scope>
    <source>
        <strain evidence="9">DOLZORAL124_49_17</strain>
    </source>
</reference>
<evidence type="ECO:0000256" key="6">
    <source>
        <dbReference type="SAM" id="Coils"/>
    </source>
</evidence>
<keyword evidence="4" id="KW-0378">Hydrolase</keyword>
<gene>
    <name evidence="9" type="ORF">CSB45_14910</name>
</gene>
<dbReference type="EMBL" id="PDPS01000051">
    <property type="protein sequence ID" value="PID55665.1"/>
    <property type="molecule type" value="Genomic_DNA"/>
</dbReference>
<dbReference type="Pfam" id="PF08340">
    <property type="entry name" value="YicC-like_C"/>
    <property type="match status" value="1"/>
</dbReference>
<keyword evidence="6" id="KW-0175">Coiled coil</keyword>
<feature type="domain" description="Endoribonuclease YicC-like C-terminal" evidence="8">
    <location>
        <begin position="174"/>
        <end position="293"/>
    </location>
</feature>
<evidence type="ECO:0000256" key="1">
    <source>
        <dbReference type="ARBA" id="ARBA00001968"/>
    </source>
</evidence>
<dbReference type="Proteomes" id="UP000229740">
    <property type="component" value="Unassembled WGS sequence"/>
</dbReference>
<dbReference type="InterPro" id="IPR013551">
    <property type="entry name" value="YicC-like_C"/>
</dbReference>
<comment type="similarity">
    <text evidence="5">Belongs to the YicC/YloC family.</text>
</comment>
<name>A0A2G6E0S6_9BACT</name>
<keyword evidence="2" id="KW-0540">Nuclease</keyword>
<protein>
    <submittedName>
        <fullName evidence="9">YicC family protein</fullName>
    </submittedName>
</protein>
<feature type="domain" description="Endoribonuclease YicC-like N-terminal" evidence="7">
    <location>
        <begin position="3"/>
        <end position="157"/>
    </location>
</feature>
<evidence type="ECO:0000313" key="9">
    <source>
        <dbReference type="EMBL" id="PID55665.1"/>
    </source>
</evidence>
<dbReference type="NCBIfam" id="TIGR00255">
    <property type="entry name" value="YicC/YloC family endoribonuclease"/>
    <property type="match status" value="1"/>
</dbReference>
<proteinExistence type="inferred from homology"/>
<sequence>MNLKSMTGFGRSEGEIDGRIYAIELRCVNNRYLDLKMKLPRGYVALEERIRKEVTAYHLRGRVDLLLTLQGEKSRGRKVRINSDIAQGYMTAFKELAAQFALKEEISLHQLASFPDVITQEEQEESLDDLWKEISPILDEALRNCEEMRRAEGTSLAEDLRMRLQQFSQTVDAIEQRIPELVAQRQAAMQERVDKLLEPETLDSARLAQEIALIADKTDVTEEIVRLRSHIDQFQRFLEADGAIGRKLDFLVQEFLREVNTIASKINDADIAHHTVELKSELEKMREQVQNIE</sequence>
<evidence type="ECO:0000256" key="3">
    <source>
        <dbReference type="ARBA" id="ARBA00022759"/>
    </source>
</evidence>
<dbReference type="PANTHER" id="PTHR30636">
    <property type="entry name" value="UPF0701 PROTEIN YICC"/>
    <property type="match status" value="1"/>
</dbReference>
<evidence type="ECO:0000256" key="4">
    <source>
        <dbReference type="ARBA" id="ARBA00022801"/>
    </source>
</evidence>
<comment type="cofactor">
    <cofactor evidence="1">
        <name>a divalent metal cation</name>
        <dbReference type="ChEBI" id="CHEBI:60240"/>
    </cofactor>
</comment>
<feature type="coiled-coil region" evidence="6">
    <location>
        <begin position="157"/>
        <end position="191"/>
    </location>
</feature>